<dbReference type="PANTHER" id="PTHR46072:SF6">
    <property type="entry name" value="AMIDASE, PUTATIVE (AFU_ORTHOLOGUE AFUA_1G14530)-RELATED"/>
    <property type="match status" value="1"/>
</dbReference>
<dbReference type="OrthoDB" id="341259at2759"/>
<comment type="similarity">
    <text evidence="2">Belongs to the amidase family.</text>
</comment>
<dbReference type="SUPFAM" id="SSF48403">
    <property type="entry name" value="Ankyrin repeat"/>
    <property type="match status" value="1"/>
</dbReference>
<dbReference type="EMBL" id="PVWQ01000002">
    <property type="protein sequence ID" value="RDW90030.1"/>
    <property type="molecule type" value="Genomic_DNA"/>
</dbReference>
<name>A0A3D8SUR2_9EURO</name>
<dbReference type="Pfam" id="PF00023">
    <property type="entry name" value="Ank"/>
    <property type="match status" value="1"/>
</dbReference>
<dbReference type="Pfam" id="PF12796">
    <property type="entry name" value="Ank_2"/>
    <property type="match status" value="2"/>
</dbReference>
<dbReference type="GO" id="GO:0016020">
    <property type="term" value="C:membrane"/>
    <property type="evidence" value="ECO:0007669"/>
    <property type="project" value="UniProtKB-SubCell"/>
</dbReference>
<evidence type="ECO:0000256" key="5">
    <source>
        <dbReference type="ARBA" id="ARBA00022989"/>
    </source>
</evidence>
<dbReference type="InterPro" id="IPR036928">
    <property type="entry name" value="AS_sf"/>
</dbReference>
<dbReference type="GO" id="GO:0016787">
    <property type="term" value="F:hydrolase activity"/>
    <property type="evidence" value="ECO:0007669"/>
    <property type="project" value="UniProtKB-KW"/>
</dbReference>
<feature type="repeat" description="ANK" evidence="7">
    <location>
        <begin position="107"/>
        <end position="136"/>
    </location>
</feature>
<evidence type="ECO:0000256" key="7">
    <source>
        <dbReference type="PROSITE-ProRule" id="PRU00023"/>
    </source>
</evidence>
<dbReference type="Gene3D" id="3.90.1300.10">
    <property type="entry name" value="Amidase signature (AS) domain"/>
    <property type="match status" value="1"/>
</dbReference>
<sequence>MADADARARSRSITSSNNASTHGTDRLEPRLLKACASDATSDLHDVIAIARETGQLTDGFLRVGLMRACERGGISAVRYLLEMGALPDHSALGTGTKDSGGGRVTPSPLLKAVERNHVRVVQILLEHGAAAETRDRKGRTALMTAAWRNHFHVLQVLIDRGANVNATDNRGRNVLHNLAADKTCDWGEDVVTLLLSTVCAVDAGDELGRTPLHWACATGKERFAEMMLIRPLLVSTRGRGAGLGGPAMAGADVNAVEGRNKTALHLAVAHGNESIVSLLLRHGADVNARSDGGWTPLHNACDRGSESIARRLIAAGAKINAQLLNGISPLHLAAQGGHREVVECLLERNDMKQRLRDNFGSTPFLRAAQFKRKDIVALLAPYNNVEALSEDARGACEGFEATVVDFGNFHNENRVKRTSVFNLLYGRDTENYRKQAFNALPMHSKATEFRWIHLPANNMAWVEALLTKAFIEEGAHDVDSFKGLERSFNYQHRGQKMHSNFMRPLCQSTHRAPKYHDSVDNKEEKVEEVQSPRILINGMSRDLPSPPVPPPSPKPDGKKKQRPSGKMERLDSQDDNQSTSGKKSKKGSAGTPKGLKSPPIRRDKSPHPTLCKDKNDEPERNICYFMPYLHFETVEGRNRMQEAIHKTQQAQTPRPGLDRAPTRDELLLRAHLTSSSTSLHIRRTLDQFFYPNIDTQTRDQDQVVYRYQKKRSRVPEPKIFMVDQLWMWILGPSLIVTSFPQRWDQPKNDPLNVLDGIIEDINSKTRDPVRSVYDLAITITNRCSGVFDRHRMGDDEYQFLDMFESSIGIATDRESHLFNRFNRASAQASDWLKNHRKHNKFARRQDKVAKNLDKEEKKKQDGDEVDDEPLFVDELLDIGQETDLLAEAKDIRDELNMIRMVLHYQKNVLDDFEKVVSEIYLGQNQNQRDMKKRFGEQQRTIDIHLKDIDRMDKQAERIYSSITDLLDLKQKHANAFEARFARDQAAGTARQGKILMVFTIVTIVFLPLSFITSVFTINMPEFENNLSMGYVAKYTFGIGFGISIPLVLLALVLDDIGDIFQEGLRRARGWIRTSRHSRNQLMLDRMRTQRQSRERTLLPTRERTKERDREVLELDFDKTHKQEQLWQRIPQEWRLSQDQIPPGMHSPAESVTNVHYDRVNVMDIPRSCGLLSSREIEITENHDIAGLLRQIHTQRLTTKEVIRAFCKRAAIAHQLTRCLTEPLFESALQRAEELDEHLRRTGTPTGPLHGLPISIKDSFNIRGVDSTVGIAALASKPAEKDAPLVSLLKSLGAIIITKTNVPQTMGALDSANHLFGRTLNPRNRQLTVGGSTGGEGALLALRGSMMGFGTDIGGSIRVPAMCNALYGFKPSQGRVPYGGQTDGQPRGKGRISLQPVAGPIAHSVSDINAVMTHLVPRAQWFGEDCVPGAWPSPLSSFGTRTRPITIGVLPSDGIVVPHPPIAKVLNEVAAALRRTPGINVIELPVPRALANCQSIAGRLMGVDGGATMLDLLESTGETLIPWLKGRTKRGRPLLLSQLAELQAARGDLELELRRELWMHGSTAHEQTIDAIIHPVAPHPVPELDRYNAVGYTSSFVLLDYPAGTVPVRNFGKEDLESGTEMSERVIGSWDKANRELWNEKTVDRTVYLNSPLSIQVVTPKQHDYELYQAMDLIDRAIKTDRSKL</sequence>
<evidence type="ECO:0000256" key="4">
    <source>
        <dbReference type="ARBA" id="ARBA00022801"/>
    </source>
</evidence>
<keyword evidence="5 9" id="KW-1133">Transmembrane helix</keyword>
<keyword evidence="3 9" id="KW-0812">Transmembrane</keyword>
<dbReference type="SMART" id="SM00248">
    <property type="entry name" value="ANK"/>
    <property type="match status" value="8"/>
</dbReference>
<feature type="region of interest" description="Disordered" evidence="8">
    <location>
        <begin position="535"/>
        <end position="617"/>
    </location>
</feature>
<feature type="domain" description="Amidase" evidence="10">
    <location>
        <begin position="1200"/>
        <end position="1666"/>
    </location>
</feature>
<dbReference type="SUPFAM" id="SSF144083">
    <property type="entry name" value="Magnesium transport protein CorA, transmembrane region"/>
    <property type="match status" value="1"/>
</dbReference>
<dbReference type="InterPro" id="IPR023631">
    <property type="entry name" value="Amidase_dom"/>
</dbReference>
<evidence type="ECO:0000313" key="11">
    <source>
        <dbReference type="EMBL" id="RDW90030.1"/>
    </source>
</evidence>
<dbReference type="Proteomes" id="UP000256690">
    <property type="component" value="Unassembled WGS sequence"/>
</dbReference>
<keyword evidence="12" id="KW-1185">Reference proteome</keyword>
<dbReference type="PRINTS" id="PR01415">
    <property type="entry name" value="ANKYRIN"/>
</dbReference>
<feature type="compositionally biased region" description="Basic and acidic residues" evidence="8">
    <location>
        <begin position="600"/>
        <end position="617"/>
    </location>
</feature>
<feature type="compositionally biased region" description="Low complexity" evidence="8">
    <location>
        <begin position="11"/>
        <end position="21"/>
    </location>
</feature>
<feature type="transmembrane region" description="Helical" evidence="9">
    <location>
        <begin position="1031"/>
        <end position="1053"/>
    </location>
</feature>
<feature type="repeat" description="ANK" evidence="7">
    <location>
        <begin position="137"/>
        <end position="169"/>
    </location>
</feature>
<feature type="compositionally biased region" description="Pro residues" evidence="8">
    <location>
        <begin position="544"/>
        <end position="554"/>
    </location>
</feature>
<dbReference type="InterPro" id="IPR036770">
    <property type="entry name" value="Ankyrin_rpt-contain_sf"/>
</dbReference>
<comment type="subcellular location">
    <subcellularLocation>
        <location evidence="1">Membrane</location>
        <topology evidence="1">Multi-pass membrane protein</topology>
    </subcellularLocation>
</comment>
<dbReference type="Gene3D" id="1.20.58.340">
    <property type="entry name" value="Magnesium transport protein CorA, transmembrane region"/>
    <property type="match status" value="1"/>
</dbReference>
<evidence type="ECO:0000256" key="6">
    <source>
        <dbReference type="ARBA" id="ARBA00023136"/>
    </source>
</evidence>
<feature type="transmembrane region" description="Helical" evidence="9">
    <location>
        <begin position="994"/>
        <end position="1019"/>
    </location>
</feature>
<dbReference type="PANTHER" id="PTHR46072">
    <property type="entry name" value="AMIDASE-RELATED-RELATED"/>
    <property type="match status" value="1"/>
</dbReference>
<dbReference type="PROSITE" id="PS50297">
    <property type="entry name" value="ANK_REP_REGION"/>
    <property type="match status" value="5"/>
</dbReference>
<evidence type="ECO:0000313" key="12">
    <source>
        <dbReference type="Proteomes" id="UP000256690"/>
    </source>
</evidence>
<dbReference type="GO" id="GO:0046873">
    <property type="term" value="F:metal ion transmembrane transporter activity"/>
    <property type="evidence" value="ECO:0007669"/>
    <property type="project" value="InterPro"/>
</dbReference>
<evidence type="ECO:0000256" key="9">
    <source>
        <dbReference type="SAM" id="Phobius"/>
    </source>
</evidence>
<feature type="region of interest" description="Disordered" evidence="8">
    <location>
        <begin position="1"/>
        <end position="25"/>
    </location>
</feature>
<comment type="caution">
    <text evidence="11">The sequence shown here is derived from an EMBL/GenBank/DDBJ whole genome shotgun (WGS) entry which is preliminary data.</text>
</comment>
<accession>A0A3D8SUR2</accession>
<keyword evidence="6 9" id="KW-0472">Membrane</keyword>
<proteinExistence type="inferred from homology"/>
<keyword evidence="4" id="KW-0378">Hydrolase</keyword>
<evidence type="ECO:0000259" key="10">
    <source>
        <dbReference type="Pfam" id="PF01425"/>
    </source>
</evidence>
<evidence type="ECO:0000256" key="3">
    <source>
        <dbReference type="ARBA" id="ARBA00022692"/>
    </source>
</evidence>
<evidence type="ECO:0000256" key="8">
    <source>
        <dbReference type="SAM" id="MobiDB-lite"/>
    </source>
</evidence>
<organism evidence="11 12">
    <name type="scientific">Aspergillus mulundensis</name>
    <dbReference type="NCBI Taxonomy" id="1810919"/>
    <lineage>
        <taxon>Eukaryota</taxon>
        <taxon>Fungi</taxon>
        <taxon>Dikarya</taxon>
        <taxon>Ascomycota</taxon>
        <taxon>Pezizomycotina</taxon>
        <taxon>Eurotiomycetes</taxon>
        <taxon>Eurotiomycetidae</taxon>
        <taxon>Eurotiales</taxon>
        <taxon>Aspergillaceae</taxon>
        <taxon>Aspergillus</taxon>
        <taxon>Aspergillus subgen. Nidulantes</taxon>
    </lineage>
</organism>
<dbReference type="InterPro" id="IPR045863">
    <property type="entry name" value="CorA_TM1_TM2"/>
</dbReference>
<dbReference type="SUPFAM" id="SSF75304">
    <property type="entry name" value="Amidase signature (AS) enzymes"/>
    <property type="match status" value="1"/>
</dbReference>
<dbReference type="PROSITE" id="PS50088">
    <property type="entry name" value="ANK_REPEAT"/>
    <property type="match status" value="5"/>
</dbReference>
<dbReference type="RefSeq" id="XP_026606984.1">
    <property type="nucleotide sequence ID" value="XM_026743821.1"/>
</dbReference>
<dbReference type="InterPro" id="IPR002110">
    <property type="entry name" value="Ankyrin_rpt"/>
</dbReference>
<feature type="repeat" description="ANK" evidence="7">
    <location>
        <begin position="325"/>
        <end position="349"/>
    </location>
</feature>
<keyword evidence="7" id="KW-0040">ANK repeat</keyword>
<feature type="repeat" description="ANK" evidence="7">
    <location>
        <begin position="292"/>
        <end position="324"/>
    </location>
</feature>
<protein>
    <recommendedName>
        <fullName evidence="10">Amidase domain-containing protein</fullName>
    </recommendedName>
</protein>
<reference evidence="11 12" key="1">
    <citation type="journal article" date="2018" name="IMA Fungus">
        <title>IMA Genome-F 9: Draft genome sequence of Annulohypoxylon stygium, Aspergillus mulundensis, Berkeleyomyces basicola (syn. Thielaviopsis basicola), Ceratocystis smalleyi, two Cercospora beticola strains, Coleophoma cylindrospora, Fusarium fracticaudum, Phialophora cf. hyalina, and Morchella septimelata.</title>
        <authorList>
            <person name="Wingfield B.D."/>
            <person name="Bills G.F."/>
            <person name="Dong Y."/>
            <person name="Huang W."/>
            <person name="Nel W.J."/>
            <person name="Swalarsk-Parry B.S."/>
            <person name="Vaghefi N."/>
            <person name="Wilken P.M."/>
            <person name="An Z."/>
            <person name="de Beer Z.W."/>
            <person name="De Vos L."/>
            <person name="Chen L."/>
            <person name="Duong T.A."/>
            <person name="Gao Y."/>
            <person name="Hammerbacher A."/>
            <person name="Kikkert J.R."/>
            <person name="Li Y."/>
            <person name="Li H."/>
            <person name="Li K."/>
            <person name="Li Q."/>
            <person name="Liu X."/>
            <person name="Ma X."/>
            <person name="Naidoo K."/>
            <person name="Pethybridge S.J."/>
            <person name="Sun J."/>
            <person name="Steenkamp E.T."/>
            <person name="van der Nest M.A."/>
            <person name="van Wyk S."/>
            <person name="Wingfield M.J."/>
            <person name="Xiong C."/>
            <person name="Yue Q."/>
            <person name="Zhang X."/>
        </authorList>
    </citation>
    <scope>NUCLEOTIDE SEQUENCE [LARGE SCALE GENOMIC DNA]</scope>
    <source>
        <strain evidence="11 12">DSM 5745</strain>
    </source>
</reference>
<evidence type="ECO:0000256" key="1">
    <source>
        <dbReference type="ARBA" id="ARBA00004141"/>
    </source>
</evidence>
<dbReference type="GeneID" id="38112175"/>
<dbReference type="Pfam" id="PF01544">
    <property type="entry name" value="CorA"/>
    <property type="match status" value="1"/>
</dbReference>
<gene>
    <name evidence="11" type="ORF">DSM5745_01805</name>
</gene>
<dbReference type="Gene3D" id="1.25.40.20">
    <property type="entry name" value="Ankyrin repeat-containing domain"/>
    <property type="match status" value="2"/>
</dbReference>
<dbReference type="STRING" id="1810919.A0A3D8SUR2"/>
<dbReference type="Pfam" id="PF01425">
    <property type="entry name" value="Amidase"/>
    <property type="match status" value="1"/>
</dbReference>
<dbReference type="InterPro" id="IPR002523">
    <property type="entry name" value="MgTranspt_CorA/ZnTranspt_ZntB"/>
</dbReference>
<evidence type="ECO:0000256" key="2">
    <source>
        <dbReference type="ARBA" id="ARBA00009199"/>
    </source>
</evidence>
<feature type="repeat" description="ANK" evidence="7">
    <location>
        <begin position="259"/>
        <end position="291"/>
    </location>
</feature>